<feature type="domain" description="PCI" evidence="8">
    <location>
        <begin position="239"/>
        <end position="411"/>
    </location>
</feature>
<dbReference type="InterPro" id="IPR050756">
    <property type="entry name" value="CSN3"/>
</dbReference>
<dbReference type="GO" id="GO:0006511">
    <property type="term" value="P:ubiquitin-dependent protein catabolic process"/>
    <property type="evidence" value="ECO:0007669"/>
    <property type="project" value="TreeGrafter"/>
</dbReference>
<dbReference type="Proteomes" id="UP000188318">
    <property type="component" value="Unassembled WGS sequence"/>
</dbReference>
<protein>
    <recommendedName>
        <fullName evidence="4">COP9 signalosome complex subunit 3</fullName>
    </recommendedName>
</protein>
<dbReference type="OMA" id="NHYHDLV"/>
<accession>A0A1R3RCV8</accession>
<evidence type="ECO:0000256" key="6">
    <source>
        <dbReference type="ARBA" id="ARBA00022790"/>
    </source>
</evidence>
<gene>
    <name evidence="10" type="ORF">ASPCADRAFT_133354</name>
    <name evidence="9" type="ORF">ASPCADRAFT_210177</name>
</gene>
<evidence type="ECO:0000256" key="1">
    <source>
        <dbReference type="ARBA" id="ARBA00004123"/>
    </source>
</evidence>
<evidence type="ECO:0000256" key="3">
    <source>
        <dbReference type="ARBA" id="ARBA00007084"/>
    </source>
</evidence>
<dbReference type="PANTHER" id="PTHR10758:SF1">
    <property type="entry name" value="COP9 SIGNALOSOME COMPLEX SUBUNIT 3"/>
    <property type="match status" value="1"/>
</dbReference>
<reference evidence="9" key="1">
    <citation type="submission" date="2016-12" db="EMBL/GenBank/DDBJ databases">
        <authorList>
            <consortium name="DOE Joint Genome Institute"/>
            <person name="Riley R."/>
            <person name="Kuo A."/>
            <person name="Sun H."/>
            <person name="Pangilinan J."/>
            <person name="Culley D."/>
            <person name="Salamov A."/>
            <person name="Magnuson J."/>
            <person name="Bruno K."/>
            <person name="Henrissat B."/>
            <person name="Berka R."/>
            <person name="Tsang A."/>
            <person name="Barry K."/>
            <person name="lapidus A."/>
            <person name="Martin J."/>
            <person name="Lindquist E."/>
            <person name="Wang Z."/>
            <person name="Baker S."/>
            <person name="Grigoriev I."/>
            <person name="Nordberg H.P."/>
            <person name="Cantor M.N."/>
            <person name="Hua S.X."/>
        </authorList>
    </citation>
    <scope>NUCLEOTIDE SEQUENCE [LARGE SCALE GENOMIC DNA]</scope>
    <source>
        <strain evidence="9">ITEM 5010</strain>
    </source>
</reference>
<dbReference type="PROSITE" id="PS50250">
    <property type="entry name" value="PCI"/>
    <property type="match status" value="1"/>
</dbReference>
<reference evidence="11" key="2">
    <citation type="journal article" date="2017" name="Genome Biol.">
        <title>Comparative genomics reveals high biological diversity and specific adaptations in the industrially and medically important fungal genus Aspergillus.</title>
        <authorList>
            <person name="de Vries R.P."/>
            <person name="Riley R."/>
            <person name="Wiebenga A."/>
            <person name="Aguilar-Osorio G."/>
            <person name="Amillis S."/>
            <person name="Uchima C.A."/>
            <person name="Anderluh G."/>
            <person name="Asadollahi M."/>
            <person name="Askin M."/>
            <person name="Barry K."/>
            <person name="Battaglia E."/>
            <person name="Bayram O."/>
            <person name="Benocci T."/>
            <person name="Braus-Stromeyer S.A."/>
            <person name="Caldana C."/>
            <person name="Canovas D."/>
            <person name="Cerqueira G.C."/>
            <person name="Chen F."/>
            <person name="Chen W."/>
            <person name="Choi C."/>
            <person name="Clum A."/>
            <person name="Dos Santos R.A."/>
            <person name="Damasio A.R."/>
            <person name="Diallinas G."/>
            <person name="Emri T."/>
            <person name="Fekete E."/>
            <person name="Flipphi M."/>
            <person name="Freyberg S."/>
            <person name="Gallo A."/>
            <person name="Gournas C."/>
            <person name="Habgood R."/>
            <person name="Hainaut M."/>
            <person name="Harispe M.L."/>
            <person name="Henrissat B."/>
            <person name="Hilden K.S."/>
            <person name="Hope R."/>
            <person name="Hossain A."/>
            <person name="Karabika E."/>
            <person name="Karaffa L."/>
            <person name="Karanyi Z."/>
            <person name="Krasevec N."/>
            <person name="Kuo A."/>
            <person name="Kusch H."/>
            <person name="LaButti K."/>
            <person name="Lagendijk E.L."/>
            <person name="Lapidus A."/>
            <person name="Levasseur A."/>
            <person name="Lindquist E."/>
            <person name="Lipzen A."/>
            <person name="Logrieco A.F."/>
            <person name="MacCabe A."/>
            <person name="Maekelae M.R."/>
            <person name="Malavazi I."/>
            <person name="Melin P."/>
            <person name="Meyer V."/>
            <person name="Mielnichuk N."/>
            <person name="Miskei M."/>
            <person name="Molnar A.P."/>
            <person name="Mule G."/>
            <person name="Ngan C.Y."/>
            <person name="Orejas M."/>
            <person name="Orosz E."/>
            <person name="Ouedraogo J.P."/>
            <person name="Overkamp K.M."/>
            <person name="Park H.-S."/>
            <person name="Perrone G."/>
            <person name="Piumi F."/>
            <person name="Punt P.J."/>
            <person name="Ram A.F."/>
            <person name="Ramon A."/>
            <person name="Rauscher S."/>
            <person name="Record E."/>
            <person name="Riano-Pachon D.M."/>
            <person name="Robert V."/>
            <person name="Roehrig J."/>
            <person name="Ruller R."/>
            <person name="Salamov A."/>
            <person name="Salih N.S."/>
            <person name="Samson R.A."/>
            <person name="Sandor E."/>
            <person name="Sanguinetti M."/>
            <person name="Schuetze T."/>
            <person name="Sepcic K."/>
            <person name="Shelest E."/>
            <person name="Sherlock G."/>
            <person name="Sophianopoulou V."/>
            <person name="Squina F.M."/>
            <person name="Sun H."/>
            <person name="Susca A."/>
            <person name="Todd R.B."/>
            <person name="Tsang A."/>
            <person name="Unkles S.E."/>
            <person name="van de Wiele N."/>
            <person name="van Rossen-Uffink D."/>
            <person name="Oliveira J.V."/>
            <person name="Vesth T.C."/>
            <person name="Visser J."/>
            <person name="Yu J.-H."/>
            <person name="Zhou M."/>
            <person name="Andersen M.R."/>
            <person name="Archer D.B."/>
            <person name="Baker S.E."/>
            <person name="Benoit I."/>
            <person name="Brakhage A.A."/>
            <person name="Braus G.H."/>
            <person name="Fischer R."/>
            <person name="Frisvad J.C."/>
            <person name="Goldman G.H."/>
            <person name="Houbraken J."/>
            <person name="Oakley B."/>
            <person name="Pocsi I."/>
            <person name="Scazzocchio C."/>
            <person name="Seiboth B."/>
            <person name="vanKuyk P.A."/>
            <person name="Wortman J."/>
            <person name="Dyer P.S."/>
            <person name="Grigoriev I.V."/>
        </authorList>
    </citation>
    <scope>NUCLEOTIDE SEQUENCE [LARGE SCALE GENOMIC DNA]</scope>
    <source>
        <strain evidence="11">ITEM 5010</strain>
    </source>
</reference>
<evidence type="ECO:0000313" key="9">
    <source>
        <dbReference type="EMBL" id="OOF92287.1"/>
    </source>
</evidence>
<dbReference type="VEuPathDB" id="FungiDB:ASPCADRAFT_210177"/>
<dbReference type="EMBL" id="KV907507">
    <property type="protein sequence ID" value="OOF92328.1"/>
    <property type="molecule type" value="Genomic_DNA"/>
</dbReference>
<dbReference type="VEuPathDB" id="FungiDB:ASPCADRAFT_133354"/>
<evidence type="ECO:0000256" key="7">
    <source>
        <dbReference type="ARBA" id="ARBA00023242"/>
    </source>
</evidence>
<keyword evidence="6" id="KW-0736">Signalosome</keyword>
<dbReference type="PANTHER" id="PTHR10758">
    <property type="entry name" value="26S PROTEASOME NON-ATPASE REGULATORY SUBUNIT 3/COP9 SIGNALOSOME COMPLEX SUBUNIT 3"/>
    <property type="match status" value="1"/>
</dbReference>
<evidence type="ECO:0000313" key="11">
    <source>
        <dbReference type="Proteomes" id="UP000188318"/>
    </source>
</evidence>
<dbReference type="EMBL" id="KV907507">
    <property type="protein sequence ID" value="OOF92287.1"/>
    <property type="molecule type" value="Genomic_DNA"/>
</dbReference>
<dbReference type="OrthoDB" id="29061at2759"/>
<dbReference type="STRING" id="602072.A0A1R3RCV8"/>
<sequence length="496" mass="55823">MAEILLRLTSVLPQLHNLNNTPDERYDSEIRDLVAYIKQFDRNLVSQDLLDNLNPSQHTLSYLFILSFQIEALQNKTKTIIPDEIKPGNDLWAKAVFFLRTFDPIQVRYAGHEWRQLIELIGQAAEIAAKPFLAAQVIKEALLRLNSPGVLTSVHVTFLRLSLLSRSYSHALPILERQIFRFPTSSGQAYRKHIERPSCSEHTLGDTFISDASGFSANLTYRDHAKYFLYGAMIYMALQNWDKALHWLSIVISSPVNDSVTKIMVEAYKKWVLVSLLGHGKRPAPPKLISSHVLKVYQTLSRPYASLADAFERRDFQRLRAEIEIGLSVWRADNNEGLVSQLFRAHKTSLLLKLGRTFSALTTADVGQRTFTPLASSANVEEFVASLVMSGSLDATLLHLHGHGSATMLRFSAPTKFVFNRETLTRTRLVEEGRALGLITDDVYQCSCELKLGNENLQLLSRNQRWPDTLGKGGDDIVGEPDGDLDVDEDIMGDAI</sequence>
<dbReference type="GO" id="GO:0008180">
    <property type="term" value="C:COP9 signalosome"/>
    <property type="evidence" value="ECO:0007669"/>
    <property type="project" value="UniProtKB-KW"/>
</dbReference>
<comment type="subcellular location">
    <subcellularLocation>
        <location evidence="2">Cytoplasm</location>
    </subcellularLocation>
    <subcellularLocation>
        <location evidence="1">Nucleus</location>
    </subcellularLocation>
</comment>
<evidence type="ECO:0000256" key="4">
    <source>
        <dbReference type="ARBA" id="ARBA00014878"/>
    </source>
</evidence>
<keyword evidence="7" id="KW-0539">Nucleus</keyword>
<dbReference type="GO" id="GO:0005737">
    <property type="term" value="C:cytoplasm"/>
    <property type="evidence" value="ECO:0007669"/>
    <property type="project" value="UniProtKB-SubCell"/>
</dbReference>
<keyword evidence="5" id="KW-0963">Cytoplasm</keyword>
<evidence type="ECO:0000259" key="8">
    <source>
        <dbReference type="PROSITE" id="PS50250"/>
    </source>
</evidence>
<organism evidence="9 11">
    <name type="scientific">Aspergillus carbonarius (strain ITEM 5010)</name>
    <dbReference type="NCBI Taxonomy" id="602072"/>
    <lineage>
        <taxon>Eukaryota</taxon>
        <taxon>Fungi</taxon>
        <taxon>Dikarya</taxon>
        <taxon>Ascomycota</taxon>
        <taxon>Pezizomycotina</taxon>
        <taxon>Eurotiomycetes</taxon>
        <taxon>Eurotiomycetidae</taxon>
        <taxon>Eurotiales</taxon>
        <taxon>Aspergillaceae</taxon>
        <taxon>Aspergillus</taxon>
        <taxon>Aspergillus subgen. Circumdati</taxon>
    </lineage>
</organism>
<keyword evidence="11" id="KW-1185">Reference proteome</keyword>
<dbReference type="AlphaFoldDB" id="A0A1R3RCV8"/>
<dbReference type="InterPro" id="IPR055089">
    <property type="entry name" value="COP9_N"/>
</dbReference>
<evidence type="ECO:0000256" key="2">
    <source>
        <dbReference type="ARBA" id="ARBA00004496"/>
    </source>
</evidence>
<dbReference type="Pfam" id="PF22788">
    <property type="entry name" value="COP9_hel_rpt"/>
    <property type="match status" value="2"/>
</dbReference>
<proteinExistence type="inferred from homology"/>
<name>A0A1R3RCV8_ASPC5</name>
<dbReference type="InterPro" id="IPR000717">
    <property type="entry name" value="PCI_dom"/>
</dbReference>
<evidence type="ECO:0000256" key="5">
    <source>
        <dbReference type="ARBA" id="ARBA00022490"/>
    </source>
</evidence>
<evidence type="ECO:0000313" key="10">
    <source>
        <dbReference type="EMBL" id="OOF92328.1"/>
    </source>
</evidence>
<comment type="similarity">
    <text evidence="3">Belongs to the CSN3 family.</text>
</comment>